<sequence length="316" mass="31549">MNATEAPRRRGALAVGAAVAVGVLTALQSRINGQLGVELNSGTLAAVISFGSGLLLVVLLAALLPSGRAGVARLWVGIRTHDIPWWLLIGGAAGAFTVATQGAVVGIIGTALFTVGMVAGQTLSGLILDRVGYSPAGVTAVTVPRVLGVTLALAAVVVSMTGGAVGDAPLWMLILPVLVGAGVAWQQATNGRLQKRAGSPLAATFVNFVVGTALLAGLAFAQVPQTDVAPPPASPLLYTGGAIGVLYIFTSAALAPRIGVLLLSLGSVLGMLIGSLVLDLVWPPAVPPSPIRSAITVAIASAGVVIAVLGGARRRR</sequence>
<gene>
    <name evidence="2" type="ORF">J5V96_09865</name>
</gene>
<feature type="transmembrane region" description="Helical" evidence="1">
    <location>
        <begin position="12"/>
        <end position="31"/>
    </location>
</feature>
<dbReference type="InterPro" id="IPR006750">
    <property type="entry name" value="YdcZ"/>
</dbReference>
<name>A0A939QJH6_9MICO</name>
<feature type="transmembrane region" description="Helical" evidence="1">
    <location>
        <begin position="235"/>
        <end position="254"/>
    </location>
</feature>
<feature type="transmembrane region" description="Helical" evidence="1">
    <location>
        <begin position="261"/>
        <end position="282"/>
    </location>
</feature>
<dbReference type="AlphaFoldDB" id="A0A939QJH6"/>
<feature type="transmembrane region" description="Helical" evidence="1">
    <location>
        <begin position="85"/>
        <end position="104"/>
    </location>
</feature>
<organism evidence="2 3">
    <name type="scientific">Microbacterium stercoris</name>
    <dbReference type="NCBI Taxonomy" id="2820289"/>
    <lineage>
        <taxon>Bacteria</taxon>
        <taxon>Bacillati</taxon>
        <taxon>Actinomycetota</taxon>
        <taxon>Actinomycetes</taxon>
        <taxon>Micrococcales</taxon>
        <taxon>Microbacteriaceae</taxon>
        <taxon>Microbacterium</taxon>
    </lineage>
</organism>
<keyword evidence="1" id="KW-1133">Transmembrane helix</keyword>
<dbReference type="Pfam" id="PF04657">
    <property type="entry name" value="DMT_YdcZ"/>
    <property type="match status" value="2"/>
</dbReference>
<protein>
    <submittedName>
        <fullName evidence="2">DMT family transporter</fullName>
    </submittedName>
</protein>
<dbReference type="PANTHER" id="PTHR34821">
    <property type="entry name" value="INNER MEMBRANE PROTEIN YDCZ"/>
    <property type="match status" value="1"/>
</dbReference>
<dbReference type="PANTHER" id="PTHR34821:SF2">
    <property type="entry name" value="INNER MEMBRANE PROTEIN YDCZ"/>
    <property type="match status" value="1"/>
</dbReference>
<proteinExistence type="predicted"/>
<dbReference type="RefSeq" id="WP_208503270.1">
    <property type="nucleotide sequence ID" value="NZ_JAGFOA010000003.1"/>
</dbReference>
<comment type="caution">
    <text evidence="2">The sequence shown here is derived from an EMBL/GenBank/DDBJ whole genome shotgun (WGS) entry which is preliminary data.</text>
</comment>
<dbReference type="GO" id="GO:0005886">
    <property type="term" value="C:plasma membrane"/>
    <property type="evidence" value="ECO:0007669"/>
    <property type="project" value="TreeGrafter"/>
</dbReference>
<keyword evidence="1" id="KW-0812">Transmembrane</keyword>
<evidence type="ECO:0000313" key="2">
    <source>
        <dbReference type="EMBL" id="MBO3663819.1"/>
    </source>
</evidence>
<feature type="transmembrane region" description="Helical" evidence="1">
    <location>
        <begin position="43"/>
        <end position="64"/>
    </location>
</feature>
<keyword evidence="3" id="KW-1185">Reference proteome</keyword>
<dbReference type="Proteomes" id="UP000680132">
    <property type="component" value="Unassembled WGS sequence"/>
</dbReference>
<reference evidence="2" key="1">
    <citation type="submission" date="2021-03" db="EMBL/GenBank/DDBJ databases">
        <title>Microbacterium sp. nov., a novel actinobacterium isolated from cow dung.</title>
        <authorList>
            <person name="Zhang L."/>
        </authorList>
    </citation>
    <scope>NUCLEOTIDE SEQUENCE</scope>
    <source>
        <strain evidence="2">NEAU-LLB</strain>
    </source>
</reference>
<feature type="transmembrane region" description="Helical" evidence="1">
    <location>
        <begin position="294"/>
        <end position="312"/>
    </location>
</feature>
<dbReference type="EMBL" id="JAGFOA010000003">
    <property type="protein sequence ID" value="MBO3663819.1"/>
    <property type="molecule type" value="Genomic_DNA"/>
</dbReference>
<evidence type="ECO:0000313" key="3">
    <source>
        <dbReference type="Proteomes" id="UP000680132"/>
    </source>
</evidence>
<feature type="transmembrane region" description="Helical" evidence="1">
    <location>
        <begin position="140"/>
        <end position="162"/>
    </location>
</feature>
<feature type="transmembrane region" description="Helical" evidence="1">
    <location>
        <begin position="168"/>
        <end position="185"/>
    </location>
</feature>
<feature type="transmembrane region" description="Helical" evidence="1">
    <location>
        <begin position="197"/>
        <end position="223"/>
    </location>
</feature>
<evidence type="ECO:0000256" key="1">
    <source>
        <dbReference type="SAM" id="Phobius"/>
    </source>
</evidence>
<feature type="transmembrane region" description="Helical" evidence="1">
    <location>
        <begin position="110"/>
        <end position="128"/>
    </location>
</feature>
<accession>A0A939QJH6</accession>
<keyword evidence="1" id="KW-0472">Membrane</keyword>